<dbReference type="EMBL" id="CP102480">
    <property type="protein sequence ID" value="UUX48766.1"/>
    <property type="molecule type" value="Genomic_DNA"/>
</dbReference>
<dbReference type="AlphaFoldDB" id="A0A9J7ANM6"/>
<feature type="coiled-coil region" evidence="1">
    <location>
        <begin position="33"/>
        <end position="70"/>
    </location>
</feature>
<evidence type="ECO:0000256" key="1">
    <source>
        <dbReference type="SAM" id="Coils"/>
    </source>
</evidence>
<keyword evidence="3" id="KW-1185">Reference proteome</keyword>
<proteinExistence type="predicted"/>
<dbReference type="Proteomes" id="UP001060336">
    <property type="component" value="Chromosome"/>
</dbReference>
<evidence type="ECO:0000313" key="2">
    <source>
        <dbReference type="EMBL" id="UUX48766.1"/>
    </source>
</evidence>
<evidence type="ECO:0008006" key="4">
    <source>
        <dbReference type="Google" id="ProtNLM"/>
    </source>
</evidence>
<evidence type="ECO:0000313" key="3">
    <source>
        <dbReference type="Proteomes" id="UP001060336"/>
    </source>
</evidence>
<protein>
    <recommendedName>
        <fullName evidence="4">HPt domain-containing protein</fullName>
    </recommendedName>
</protein>
<accession>A0A9J7ANM6</accession>
<keyword evidence="1" id="KW-0175">Coiled coil</keyword>
<dbReference type="SUPFAM" id="SSF47226">
    <property type="entry name" value="Histidine-containing phosphotransfer domain, HPT domain"/>
    <property type="match status" value="1"/>
</dbReference>
<dbReference type="InterPro" id="IPR036641">
    <property type="entry name" value="HPT_dom_sf"/>
</dbReference>
<gene>
    <name evidence="2" type="ORF">NUH88_15290</name>
</gene>
<name>A0A9J7ANM6_9PROT</name>
<dbReference type="KEGG" id="naci:NUH88_15290"/>
<reference evidence="2" key="1">
    <citation type="submission" date="2022-08" db="EMBL/GenBank/DDBJ databases">
        <title>Nisaea acidiphila sp. nov., isolated from a marine algal debris and emended description of the genus Nisaea Urios et al. 2008.</title>
        <authorList>
            <person name="Kwon K."/>
        </authorList>
    </citation>
    <scope>NUCLEOTIDE SEQUENCE</scope>
    <source>
        <strain evidence="2">MEBiC11861</strain>
    </source>
</reference>
<dbReference type="GO" id="GO:0000160">
    <property type="term" value="P:phosphorelay signal transduction system"/>
    <property type="evidence" value="ECO:0007669"/>
    <property type="project" value="InterPro"/>
</dbReference>
<dbReference type="RefSeq" id="WP_257767268.1">
    <property type="nucleotide sequence ID" value="NZ_CP102480.1"/>
</dbReference>
<sequence length="164" mass="17485">MAQSPKGSYEVIHQPNKLKDLVGGTARMDERLIAKAEAALADAVANIDLAETAKDSIEKLDAAVELLAADGAEPEGPERTIYTVMHDLRSQGASFGYPMVEKIATSMNRYLELGAPGARGHNDIDAIKAHVDALKAVVATKMKGEVGAIGQQIVDGLYKISRTR</sequence>
<organism evidence="2 3">
    <name type="scientific">Nisaea acidiphila</name>
    <dbReference type="NCBI Taxonomy" id="1862145"/>
    <lineage>
        <taxon>Bacteria</taxon>
        <taxon>Pseudomonadati</taxon>
        <taxon>Pseudomonadota</taxon>
        <taxon>Alphaproteobacteria</taxon>
        <taxon>Rhodospirillales</taxon>
        <taxon>Thalassobaculaceae</taxon>
        <taxon>Nisaea</taxon>
    </lineage>
</organism>